<keyword evidence="1" id="KW-0614">Plasmid</keyword>
<dbReference type="HOGENOM" id="CLU_3136563_0_0_10"/>
<proteinExistence type="predicted"/>
<geneLocation type="plasmid" evidence="1 2">
    <name>pHsw1</name>
</geneLocation>
<protein>
    <submittedName>
        <fullName evidence="1">Uncharacterized protein</fullName>
    </submittedName>
</protein>
<accession>W8EYH7</accession>
<dbReference type="AlphaFoldDB" id="W8EYH7"/>
<reference evidence="1 2" key="1">
    <citation type="submission" date="2014-01" db="EMBL/GenBank/DDBJ databases">
        <title>Complete sequence of plasmid1 of ionizing-radiation resistance bacterium Hymenobacter swuensis DY53.</title>
        <authorList>
            <person name="Jung J.-H."/>
            <person name="Jeong S.-W."/>
            <person name="Joe M.-H."/>
            <person name="Cho y.-j."/>
            <person name="Kim M.-K."/>
            <person name="Lim S.-Y."/>
        </authorList>
    </citation>
    <scope>NUCLEOTIDE SEQUENCE [LARGE SCALE GENOMIC DNA]</scope>
    <source>
        <strain evidence="1 2">DY53</strain>
        <plasmid evidence="1 2">pHsw1</plasmid>
    </source>
</reference>
<evidence type="ECO:0000313" key="1">
    <source>
        <dbReference type="EMBL" id="AHJ95401.1"/>
    </source>
</evidence>
<gene>
    <name evidence="1" type="ORF">Hsw_PA0068</name>
</gene>
<keyword evidence="2" id="KW-1185">Reference proteome</keyword>
<name>W8EYH7_9BACT</name>
<dbReference type="KEGG" id="hsw:Hsw_PA0068"/>
<sequence>MLRKRKDVLPEAAPEITPTSEMLLSLIRPWLLQNSVKMIKGYLSEHSAR</sequence>
<organism evidence="1 2">
    <name type="scientific">Hymenobacter swuensis DY53</name>
    <dbReference type="NCBI Taxonomy" id="1227739"/>
    <lineage>
        <taxon>Bacteria</taxon>
        <taxon>Pseudomonadati</taxon>
        <taxon>Bacteroidota</taxon>
        <taxon>Cytophagia</taxon>
        <taxon>Cytophagales</taxon>
        <taxon>Hymenobacteraceae</taxon>
        <taxon>Hymenobacter</taxon>
    </lineage>
</organism>
<dbReference type="Proteomes" id="UP000019423">
    <property type="component" value="Plasmid pHsw1"/>
</dbReference>
<evidence type="ECO:0000313" key="2">
    <source>
        <dbReference type="Proteomes" id="UP000019423"/>
    </source>
</evidence>
<dbReference type="EMBL" id="CP007144">
    <property type="protein sequence ID" value="AHJ95401.1"/>
    <property type="molecule type" value="Genomic_DNA"/>
</dbReference>